<organism evidence="1 2">
    <name type="scientific">Pleuronectes platessa</name>
    <name type="common">European plaice</name>
    <dbReference type="NCBI Taxonomy" id="8262"/>
    <lineage>
        <taxon>Eukaryota</taxon>
        <taxon>Metazoa</taxon>
        <taxon>Chordata</taxon>
        <taxon>Craniata</taxon>
        <taxon>Vertebrata</taxon>
        <taxon>Euteleostomi</taxon>
        <taxon>Actinopterygii</taxon>
        <taxon>Neopterygii</taxon>
        <taxon>Teleostei</taxon>
        <taxon>Neoteleostei</taxon>
        <taxon>Acanthomorphata</taxon>
        <taxon>Carangaria</taxon>
        <taxon>Pleuronectiformes</taxon>
        <taxon>Pleuronectoidei</taxon>
        <taxon>Pleuronectidae</taxon>
        <taxon>Pleuronectes</taxon>
    </lineage>
</organism>
<gene>
    <name evidence="1" type="ORF">PLEPLA_LOCUS53</name>
</gene>
<accession>A0A9N7TG61</accession>
<dbReference type="AlphaFoldDB" id="A0A9N7TG61"/>
<comment type="caution">
    <text evidence="1">The sequence shown here is derived from an EMBL/GenBank/DDBJ whole genome shotgun (WGS) entry which is preliminary data.</text>
</comment>
<keyword evidence="2" id="KW-1185">Reference proteome</keyword>
<evidence type="ECO:0000313" key="1">
    <source>
        <dbReference type="EMBL" id="CAB1412362.1"/>
    </source>
</evidence>
<dbReference type="EMBL" id="CADEAL010000001">
    <property type="protein sequence ID" value="CAB1412362.1"/>
    <property type="molecule type" value="Genomic_DNA"/>
</dbReference>
<name>A0A9N7TG61_PLEPL</name>
<sequence>MVFMMTRQEREGRSGEQLMFRKEGREGGRVQLGLLKAYGHEQNKLNVAVPLEIIEKAETATCQQSLHLCLRPALMEGNYLAPVEFPSEPWSSIVPEQLSYSKQERNELEGPHDIPTISYQVMTYGSVVGPCEGCTSNNVLGMVKPILGNMSSPLRGGEFRTHAK</sequence>
<dbReference type="Proteomes" id="UP001153269">
    <property type="component" value="Unassembled WGS sequence"/>
</dbReference>
<protein>
    <submittedName>
        <fullName evidence="1">Uncharacterized protein</fullName>
    </submittedName>
</protein>
<proteinExistence type="predicted"/>
<reference evidence="1" key="1">
    <citation type="submission" date="2020-03" db="EMBL/GenBank/DDBJ databases">
        <authorList>
            <person name="Weist P."/>
        </authorList>
    </citation>
    <scope>NUCLEOTIDE SEQUENCE</scope>
</reference>
<evidence type="ECO:0000313" key="2">
    <source>
        <dbReference type="Proteomes" id="UP001153269"/>
    </source>
</evidence>